<dbReference type="EMBL" id="MU267717">
    <property type="protein sequence ID" value="KAH7910336.1"/>
    <property type="molecule type" value="Genomic_DNA"/>
</dbReference>
<sequence>MAAIPNLSLIQVVGALQIGVASSSFLTGCLVIQTYVYYSKFPSDPCFLKIFVAILVLLEVTHLLCMAIAQWQFTLDTAASLVVFPYAADLVIVFSNLIFMCVQSFFILRLLKFSKNKYVALACMILCAGFTISGEVIAAKAFAMTNSEQYIDAQYVMIIASFILGTLCDLGITAGLMYHLFKLRKVEFRRTIRTVDTLMLWTLETGLIPCMFGLASLGCFIAMRYNFIWIAFYEVLASTYANACLAALNSRSITSHQNAINMLDRDPRVPKPSDIVVNISSSSNSTAPNDGKGEI</sequence>
<accession>A0ACB8ABC8</accession>
<evidence type="ECO:0000313" key="2">
    <source>
        <dbReference type="Proteomes" id="UP000790377"/>
    </source>
</evidence>
<gene>
    <name evidence="1" type="ORF">BJ138DRAFT_1114171</name>
</gene>
<evidence type="ECO:0000313" key="1">
    <source>
        <dbReference type="EMBL" id="KAH7910336.1"/>
    </source>
</evidence>
<keyword evidence="2" id="KW-1185">Reference proteome</keyword>
<reference evidence="1" key="1">
    <citation type="journal article" date="2021" name="New Phytol.">
        <title>Evolutionary innovations through gain and loss of genes in the ectomycorrhizal Boletales.</title>
        <authorList>
            <person name="Wu G."/>
            <person name="Miyauchi S."/>
            <person name="Morin E."/>
            <person name="Kuo A."/>
            <person name="Drula E."/>
            <person name="Varga T."/>
            <person name="Kohler A."/>
            <person name="Feng B."/>
            <person name="Cao Y."/>
            <person name="Lipzen A."/>
            <person name="Daum C."/>
            <person name="Hundley H."/>
            <person name="Pangilinan J."/>
            <person name="Johnson J."/>
            <person name="Barry K."/>
            <person name="LaButti K."/>
            <person name="Ng V."/>
            <person name="Ahrendt S."/>
            <person name="Min B."/>
            <person name="Choi I.G."/>
            <person name="Park H."/>
            <person name="Plett J.M."/>
            <person name="Magnuson J."/>
            <person name="Spatafora J.W."/>
            <person name="Nagy L.G."/>
            <person name="Henrissat B."/>
            <person name="Grigoriev I.V."/>
            <person name="Yang Z.L."/>
            <person name="Xu J."/>
            <person name="Martin F.M."/>
        </authorList>
    </citation>
    <scope>NUCLEOTIDE SEQUENCE</scope>
    <source>
        <strain evidence="1">ATCC 28755</strain>
    </source>
</reference>
<proteinExistence type="predicted"/>
<name>A0ACB8ABC8_9AGAM</name>
<comment type="caution">
    <text evidence="1">The sequence shown here is derived from an EMBL/GenBank/DDBJ whole genome shotgun (WGS) entry which is preliminary data.</text>
</comment>
<protein>
    <submittedName>
        <fullName evidence="1">Uncharacterized protein</fullName>
    </submittedName>
</protein>
<organism evidence="1 2">
    <name type="scientific">Hygrophoropsis aurantiaca</name>
    <dbReference type="NCBI Taxonomy" id="72124"/>
    <lineage>
        <taxon>Eukaryota</taxon>
        <taxon>Fungi</taxon>
        <taxon>Dikarya</taxon>
        <taxon>Basidiomycota</taxon>
        <taxon>Agaricomycotina</taxon>
        <taxon>Agaricomycetes</taxon>
        <taxon>Agaricomycetidae</taxon>
        <taxon>Boletales</taxon>
        <taxon>Coniophorineae</taxon>
        <taxon>Hygrophoropsidaceae</taxon>
        <taxon>Hygrophoropsis</taxon>
    </lineage>
</organism>
<dbReference type="Proteomes" id="UP000790377">
    <property type="component" value="Unassembled WGS sequence"/>
</dbReference>